<evidence type="ECO:0000256" key="3">
    <source>
        <dbReference type="ARBA" id="ARBA00022679"/>
    </source>
</evidence>
<feature type="domain" description="N-acetyltransferase" evidence="6">
    <location>
        <begin position="1"/>
        <end position="140"/>
    </location>
</feature>
<evidence type="ECO:0000256" key="4">
    <source>
        <dbReference type="ARBA" id="ARBA00023315"/>
    </source>
</evidence>
<dbReference type="InterPro" id="IPR006464">
    <property type="entry name" value="AcTrfase_RimI/Ard1"/>
</dbReference>
<keyword evidence="7" id="KW-0687">Ribonucleoprotein</keyword>
<dbReference type="OrthoDB" id="529907at2"/>
<dbReference type="KEGG" id="eke:EK0264_14800"/>
<evidence type="ECO:0000256" key="2">
    <source>
        <dbReference type="ARBA" id="ARBA00022490"/>
    </source>
</evidence>
<evidence type="ECO:0000256" key="5">
    <source>
        <dbReference type="RuleBase" id="RU363094"/>
    </source>
</evidence>
<gene>
    <name evidence="7" type="primary">rimI</name>
    <name evidence="7" type="ORF">EK0264_14800</name>
</gene>
<proteinExistence type="inferred from homology"/>
<dbReference type="PANTHER" id="PTHR43420:SF44">
    <property type="entry name" value="ACETYLTRANSFERASE YPEA"/>
    <property type="match status" value="1"/>
</dbReference>
<keyword evidence="8" id="KW-1185">Reference proteome</keyword>
<dbReference type="GO" id="GO:0008999">
    <property type="term" value="F:protein-N-terminal-alanine acetyltransferase activity"/>
    <property type="evidence" value="ECO:0007669"/>
    <property type="project" value="UniProtKB-EC"/>
</dbReference>
<evidence type="ECO:0000259" key="6">
    <source>
        <dbReference type="PROSITE" id="PS51186"/>
    </source>
</evidence>
<dbReference type="Gene3D" id="3.40.630.30">
    <property type="match status" value="1"/>
</dbReference>
<dbReference type="InParanoid" id="A0A7L4YTA3"/>
<dbReference type="InterPro" id="IPR050680">
    <property type="entry name" value="YpeA/RimI_acetyltransf"/>
</dbReference>
<keyword evidence="4" id="KW-0012">Acyltransferase</keyword>
<evidence type="ECO:0000313" key="8">
    <source>
        <dbReference type="Proteomes" id="UP000463857"/>
    </source>
</evidence>
<comment type="similarity">
    <text evidence="1 5">Belongs to the acetyltransferase family. RimI subfamily.</text>
</comment>
<reference evidence="7 8" key="1">
    <citation type="journal article" date="2018" name="Int. J. Syst. Evol. Microbiol.">
        <title>Epidermidibacterium keratini gen. nov., sp. nov., a member of the family Sporichthyaceae, isolated from keratin epidermis.</title>
        <authorList>
            <person name="Lee D.G."/>
            <person name="Trujillo M.E."/>
            <person name="Kang S."/>
            <person name="Nam J.J."/>
            <person name="Kim Y.J."/>
        </authorList>
    </citation>
    <scope>NUCLEOTIDE SEQUENCE [LARGE SCALE GENOMIC DNA]</scope>
    <source>
        <strain evidence="7 8">EPI-7</strain>
    </source>
</reference>
<dbReference type="PROSITE" id="PS51186">
    <property type="entry name" value="GNAT"/>
    <property type="match status" value="1"/>
</dbReference>
<comment type="catalytic activity">
    <reaction evidence="5">
        <text>N-terminal L-alanyl-[ribosomal protein bS18] + acetyl-CoA = N-terminal N(alpha)-acetyl-L-alanyl-[ribosomal protein bS18] + CoA + H(+)</text>
        <dbReference type="Rhea" id="RHEA:43756"/>
        <dbReference type="Rhea" id="RHEA-COMP:10676"/>
        <dbReference type="Rhea" id="RHEA-COMP:10677"/>
        <dbReference type="ChEBI" id="CHEBI:15378"/>
        <dbReference type="ChEBI" id="CHEBI:57287"/>
        <dbReference type="ChEBI" id="CHEBI:57288"/>
        <dbReference type="ChEBI" id="CHEBI:64718"/>
        <dbReference type="ChEBI" id="CHEBI:83683"/>
        <dbReference type="EC" id="2.3.1.266"/>
    </reaction>
</comment>
<dbReference type="NCBIfam" id="TIGR01575">
    <property type="entry name" value="rimI"/>
    <property type="match status" value="1"/>
</dbReference>
<keyword evidence="7" id="KW-0689">Ribosomal protein</keyword>
<comment type="subcellular location">
    <subcellularLocation>
        <location evidence="5">Cytoplasm</location>
    </subcellularLocation>
</comment>
<dbReference type="Pfam" id="PF00583">
    <property type="entry name" value="Acetyltransf_1"/>
    <property type="match status" value="1"/>
</dbReference>
<name>A0A7L4YTA3_9ACTN</name>
<dbReference type="PANTHER" id="PTHR43420">
    <property type="entry name" value="ACETYLTRANSFERASE"/>
    <property type="match status" value="1"/>
</dbReference>
<protein>
    <recommendedName>
        <fullName evidence="5">[Ribosomal protein bS18]-alanine N-acetyltransferase</fullName>
        <ecNumber evidence="5">2.3.1.266</ecNumber>
    </recommendedName>
</protein>
<evidence type="ECO:0000256" key="1">
    <source>
        <dbReference type="ARBA" id="ARBA00005395"/>
    </source>
</evidence>
<dbReference type="SUPFAM" id="SSF55729">
    <property type="entry name" value="Acyl-CoA N-acyltransferases (Nat)"/>
    <property type="match status" value="1"/>
</dbReference>
<sequence length="140" mass="15394">MRRDDLPGVLALEHALFGGQAWSEAMLRAELDDTANRWYVLVEDEGGLAAYAGLAVLGDEAHVMTIGTAPGRQRQGIGRALLRALLAEAELREVRQTVLEVRVDNAAAIALYESEGFEQVAIRKRYYQPEDVDAAVMIRA</sequence>
<dbReference type="Proteomes" id="UP000463857">
    <property type="component" value="Chromosome"/>
</dbReference>
<dbReference type="EC" id="2.3.1.266" evidence="5"/>
<dbReference type="InterPro" id="IPR000182">
    <property type="entry name" value="GNAT_dom"/>
</dbReference>
<dbReference type="GO" id="GO:0005840">
    <property type="term" value="C:ribosome"/>
    <property type="evidence" value="ECO:0007669"/>
    <property type="project" value="UniProtKB-KW"/>
</dbReference>
<dbReference type="GO" id="GO:0005737">
    <property type="term" value="C:cytoplasm"/>
    <property type="evidence" value="ECO:0007669"/>
    <property type="project" value="UniProtKB-SubCell"/>
</dbReference>
<keyword evidence="2 5" id="KW-0963">Cytoplasm</keyword>
<accession>A0A7L4YTA3</accession>
<dbReference type="InterPro" id="IPR016181">
    <property type="entry name" value="Acyl_CoA_acyltransferase"/>
</dbReference>
<dbReference type="AlphaFoldDB" id="A0A7L4YTA3"/>
<comment type="function">
    <text evidence="5">Acetylates the N-terminal alanine of ribosomal protein bS18.</text>
</comment>
<evidence type="ECO:0000313" key="7">
    <source>
        <dbReference type="EMBL" id="QHC02465.1"/>
    </source>
</evidence>
<dbReference type="FunCoup" id="A0A7L4YTA3">
    <property type="interactions" value="123"/>
</dbReference>
<dbReference type="EMBL" id="CP047156">
    <property type="protein sequence ID" value="QHC02465.1"/>
    <property type="molecule type" value="Genomic_DNA"/>
</dbReference>
<keyword evidence="3 7" id="KW-0808">Transferase</keyword>
<organism evidence="7 8">
    <name type="scientific">Epidermidibacterium keratini</name>
    <dbReference type="NCBI Taxonomy" id="1891644"/>
    <lineage>
        <taxon>Bacteria</taxon>
        <taxon>Bacillati</taxon>
        <taxon>Actinomycetota</taxon>
        <taxon>Actinomycetes</taxon>
        <taxon>Sporichthyales</taxon>
        <taxon>Sporichthyaceae</taxon>
        <taxon>Epidermidibacterium</taxon>
    </lineage>
</organism>